<evidence type="ECO:0000313" key="2">
    <source>
        <dbReference type="Proteomes" id="UP000000925"/>
    </source>
</evidence>
<dbReference type="AlphaFoldDB" id="D5EJ53"/>
<accession>D5EJ53</accession>
<organism evidence="1 2">
    <name type="scientific">Coraliomargarita akajimensis (strain DSM 45221 / IAM 15411 / JCM 23193 / KCTC 12865 / 04OKA010-24)</name>
    <dbReference type="NCBI Taxonomy" id="583355"/>
    <lineage>
        <taxon>Bacteria</taxon>
        <taxon>Pseudomonadati</taxon>
        <taxon>Verrucomicrobiota</taxon>
        <taxon>Opitutia</taxon>
        <taxon>Puniceicoccales</taxon>
        <taxon>Coraliomargaritaceae</taxon>
        <taxon>Coraliomargarita</taxon>
    </lineage>
</organism>
<reference evidence="1 2" key="1">
    <citation type="journal article" date="2010" name="Stand. Genomic Sci.">
        <title>Complete genome sequence of Coraliomargarita akajimensis type strain (04OKA010-24).</title>
        <authorList>
            <person name="Mavromatis K."/>
            <person name="Abt B."/>
            <person name="Brambilla E."/>
            <person name="Lapidus A."/>
            <person name="Copeland A."/>
            <person name="Deshpande S."/>
            <person name="Nolan M."/>
            <person name="Lucas S."/>
            <person name="Tice H."/>
            <person name="Cheng J.F."/>
            <person name="Han C."/>
            <person name="Detter J.C."/>
            <person name="Woyke T."/>
            <person name="Goodwin L."/>
            <person name="Pitluck S."/>
            <person name="Held B."/>
            <person name="Brettin T."/>
            <person name="Tapia R."/>
            <person name="Ivanova N."/>
            <person name="Mikhailova N."/>
            <person name="Pati A."/>
            <person name="Liolios K."/>
            <person name="Chen A."/>
            <person name="Palaniappan K."/>
            <person name="Land M."/>
            <person name="Hauser L."/>
            <person name="Chang Y.J."/>
            <person name="Jeffries C.D."/>
            <person name="Rohde M."/>
            <person name="Goker M."/>
            <person name="Bristow J."/>
            <person name="Eisen J.A."/>
            <person name="Markowitz V."/>
            <person name="Hugenholtz P."/>
            <person name="Klenk H.P."/>
            <person name="Kyrpides N.C."/>
        </authorList>
    </citation>
    <scope>NUCLEOTIDE SEQUENCE [LARGE SCALE GENOMIC DNA]</scope>
    <source>
        <strain evidence="2">DSM 45221 / IAM 15411 / JCM 23193 / KCTC 12865</strain>
    </source>
</reference>
<dbReference type="CDD" id="cd03801">
    <property type="entry name" value="GT4_PimA-like"/>
    <property type="match status" value="1"/>
</dbReference>
<name>D5EJ53_CORAD</name>
<protein>
    <submittedName>
        <fullName evidence="1">Glycosyl transferase group 1</fullName>
    </submittedName>
</protein>
<dbReference type="CAZy" id="GT4">
    <property type="family name" value="Glycosyltransferase Family 4"/>
</dbReference>
<sequence>MHCLILGKLWPEPSASAAGTRTLDIVRALLGSGWRVSFACAASRAERSTDLEVLGVETANITLNDSSFDVWIAELSPDVVVFDRFMTEEQFGWRVRNACPSALRVLDTSDLHCLREARKSALFCSEALRFDTDTALREIAAIYRCDRTLMISSAEMQILKERFDLEDPLVQYWPFAFDFPESDLVGFDQRRHFVMIGSLLHAPNLDGLRWCKRELWPLIRAKLPSVELHCYGSYGDKYLKELNAPAKGFFFHGRAEDAHQVIESARVNLAPLRFGAGLKGKVFDGFRVGTPTVGTRIAYEGIMDAQSSCIHIADTPVGFANAAVAVYEDVSLWSELQKQGRELCVQQFSSKVWQPRLNQLFRQAIDAMEQDRRQNFVGRMLEHHQHRSTEYFSRWIEAKNQA</sequence>
<gene>
    <name evidence="1" type="ordered locus">Caka_1433</name>
</gene>
<dbReference type="KEGG" id="caa:Caka_1433"/>
<dbReference type="SUPFAM" id="SSF53756">
    <property type="entry name" value="UDP-Glycosyltransferase/glycogen phosphorylase"/>
    <property type="match status" value="1"/>
</dbReference>
<proteinExistence type="predicted"/>
<keyword evidence="1" id="KW-0808">Transferase</keyword>
<dbReference type="HOGENOM" id="CLU_028014_2_1_0"/>
<evidence type="ECO:0000313" key="1">
    <source>
        <dbReference type="EMBL" id="ADE54452.1"/>
    </source>
</evidence>
<dbReference type="Pfam" id="PF13692">
    <property type="entry name" value="Glyco_trans_1_4"/>
    <property type="match status" value="1"/>
</dbReference>
<dbReference type="OrthoDB" id="8936324at2"/>
<dbReference type="Proteomes" id="UP000000925">
    <property type="component" value="Chromosome"/>
</dbReference>
<dbReference type="STRING" id="583355.Caka_1433"/>
<dbReference type="RefSeq" id="WP_013043174.1">
    <property type="nucleotide sequence ID" value="NC_014008.1"/>
</dbReference>
<keyword evidence="2" id="KW-1185">Reference proteome</keyword>
<dbReference type="Gene3D" id="3.40.50.2000">
    <property type="entry name" value="Glycogen Phosphorylase B"/>
    <property type="match status" value="1"/>
</dbReference>
<dbReference type="EMBL" id="CP001998">
    <property type="protein sequence ID" value="ADE54452.1"/>
    <property type="molecule type" value="Genomic_DNA"/>
</dbReference>
<dbReference type="GO" id="GO:0016740">
    <property type="term" value="F:transferase activity"/>
    <property type="evidence" value="ECO:0007669"/>
    <property type="project" value="UniProtKB-KW"/>
</dbReference>
<dbReference type="eggNOG" id="COG0438">
    <property type="taxonomic scope" value="Bacteria"/>
</dbReference>